<feature type="chain" id="PRO_5046665172" description="Lysozyme inhibitor" evidence="2">
    <location>
        <begin position="22"/>
        <end position="151"/>
    </location>
</feature>
<proteinExistence type="predicted"/>
<accession>A0ABT0KHA1</accession>
<gene>
    <name evidence="3" type="ORF">KAJ71_20585</name>
</gene>
<feature type="compositionally biased region" description="Basic and acidic residues" evidence="1">
    <location>
        <begin position="139"/>
        <end position="151"/>
    </location>
</feature>
<feature type="region of interest" description="Disordered" evidence="1">
    <location>
        <begin position="132"/>
        <end position="151"/>
    </location>
</feature>
<sequence>MKMKALLVTASISLFTPLAFAAQQAISFQCDRHNILVYKQHDGQGRTIVTLNGEREDNVKTSQSTQAGASVVTISFVEYAQAGGSYGLYNLHAVEKNSMYLTSELLDADDRPKRKAKRYECRFNGVIDAATPPAFTAGEQRRADEEFDARN</sequence>
<name>A0ABT0KHA1_9GAMM</name>
<evidence type="ECO:0000256" key="1">
    <source>
        <dbReference type="SAM" id="MobiDB-lite"/>
    </source>
</evidence>
<organism evidence="3 4">
    <name type="scientific">Serratia silvae</name>
    <dbReference type="NCBI Taxonomy" id="2824122"/>
    <lineage>
        <taxon>Bacteria</taxon>
        <taxon>Pseudomonadati</taxon>
        <taxon>Pseudomonadota</taxon>
        <taxon>Gammaproteobacteria</taxon>
        <taxon>Enterobacterales</taxon>
        <taxon>Yersiniaceae</taxon>
        <taxon>Serratia</taxon>
    </lineage>
</organism>
<comment type="caution">
    <text evidence="3">The sequence shown here is derived from an EMBL/GenBank/DDBJ whole genome shotgun (WGS) entry which is preliminary data.</text>
</comment>
<dbReference type="RefSeq" id="WP_248947407.1">
    <property type="nucleotide sequence ID" value="NZ_CBCSGY010000016.1"/>
</dbReference>
<reference evidence="3" key="1">
    <citation type="submission" date="2021-04" db="EMBL/GenBank/DDBJ databases">
        <title>Genome sequence of Serratia sp. arafor3.</title>
        <authorList>
            <person name="Besaury L."/>
        </authorList>
    </citation>
    <scope>NUCLEOTIDE SEQUENCE</scope>
    <source>
        <strain evidence="3">Arafor3</strain>
    </source>
</reference>
<protein>
    <recommendedName>
        <fullName evidence="5">Lysozyme inhibitor</fullName>
    </recommendedName>
</protein>
<feature type="signal peptide" evidence="2">
    <location>
        <begin position="1"/>
        <end position="21"/>
    </location>
</feature>
<dbReference type="EMBL" id="JAGQDC010000021">
    <property type="protein sequence ID" value="MCL1031395.1"/>
    <property type="molecule type" value="Genomic_DNA"/>
</dbReference>
<evidence type="ECO:0000256" key="2">
    <source>
        <dbReference type="SAM" id="SignalP"/>
    </source>
</evidence>
<evidence type="ECO:0000313" key="4">
    <source>
        <dbReference type="Proteomes" id="UP001165275"/>
    </source>
</evidence>
<evidence type="ECO:0000313" key="3">
    <source>
        <dbReference type="EMBL" id="MCL1031395.1"/>
    </source>
</evidence>
<keyword evidence="2" id="KW-0732">Signal</keyword>
<dbReference type="Proteomes" id="UP001165275">
    <property type="component" value="Unassembled WGS sequence"/>
</dbReference>
<keyword evidence="4" id="KW-1185">Reference proteome</keyword>
<evidence type="ECO:0008006" key="5">
    <source>
        <dbReference type="Google" id="ProtNLM"/>
    </source>
</evidence>